<dbReference type="Gene3D" id="3.40.50.1460">
    <property type="match status" value="1"/>
</dbReference>
<sequence length="290" mass="31711">MTRLPALLLLLLLVAPLASCGARDRSETRPQRDARLIGEIFEAMPPQRSGHPDLYVVGFAGDGHEDVFRNEVAYLEALASRRMDARGRVVSLVNHADSLGGTPRPLATLRNLRHVLARIGEEMDPAEDLLLLFLTTHGTEDHELVLQLFPVVDSVIRPGELREALDQSGIRWRVVVVSACYSGGFLPALRTPDTLAISAAGVDRTSFGCGSDSVVTDFGRAFLVEGLNQDLDFAAAFDHAATRIERWEREDSLEASMPQIHVGTGIARMLPGWRAAVPDSDPEPYPYALP</sequence>
<dbReference type="Pfam" id="PF01650">
    <property type="entry name" value="Peptidase_C13"/>
    <property type="match status" value="1"/>
</dbReference>
<reference evidence="3" key="1">
    <citation type="journal article" date="2019" name="Int. J. Syst. Evol. Microbiol.">
        <title>The Global Catalogue of Microorganisms (GCM) 10K type strain sequencing project: providing services to taxonomists for standard genome sequencing and annotation.</title>
        <authorList>
            <consortium name="The Broad Institute Genomics Platform"/>
            <consortium name="The Broad Institute Genome Sequencing Center for Infectious Disease"/>
            <person name="Wu L."/>
            <person name="Ma J."/>
        </authorList>
    </citation>
    <scope>NUCLEOTIDE SEQUENCE [LARGE SCALE GENOMIC DNA]</scope>
    <source>
        <strain evidence="3">JCM 18392</strain>
    </source>
</reference>
<accession>A0ABP9E655</accession>
<evidence type="ECO:0000313" key="2">
    <source>
        <dbReference type="EMBL" id="GAA4868311.1"/>
    </source>
</evidence>
<feature type="signal peptide" evidence="1">
    <location>
        <begin position="1"/>
        <end position="21"/>
    </location>
</feature>
<comment type="caution">
    <text evidence="2">The sequence shown here is derived from an EMBL/GenBank/DDBJ whole genome shotgun (WGS) entry which is preliminary data.</text>
</comment>
<evidence type="ECO:0000256" key="1">
    <source>
        <dbReference type="SAM" id="SignalP"/>
    </source>
</evidence>
<protein>
    <recommendedName>
        <fullName evidence="4">Peptidase C13</fullName>
    </recommendedName>
</protein>
<gene>
    <name evidence="2" type="ORF">GCM10023332_21040</name>
</gene>
<dbReference type="Proteomes" id="UP001501323">
    <property type="component" value="Unassembled WGS sequence"/>
</dbReference>
<name>A0ABP9E655_9GAMM</name>
<keyword evidence="3" id="KW-1185">Reference proteome</keyword>
<evidence type="ECO:0000313" key="3">
    <source>
        <dbReference type="Proteomes" id="UP001501323"/>
    </source>
</evidence>
<organism evidence="2 3">
    <name type="scientific">Luteimonas vadosa</name>
    <dbReference type="NCBI Taxonomy" id="1165507"/>
    <lineage>
        <taxon>Bacteria</taxon>
        <taxon>Pseudomonadati</taxon>
        <taxon>Pseudomonadota</taxon>
        <taxon>Gammaproteobacteria</taxon>
        <taxon>Lysobacterales</taxon>
        <taxon>Lysobacteraceae</taxon>
        <taxon>Luteimonas</taxon>
    </lineage>
</organism>
<dbReference type="RefSeq" id="WP_345295440.1">
    <property type="nucleotide sequence ID" value="NZ_BAABJY010000002.1"/>
</dbReference>
<dbReference type="InterPro" id="IPR001096">
    <property type="entry name" value="Peptidase_C13"/>
</dbReference>
<keyword evidence="1" id="KW-0732">Signal</keyword>
<evidence type="ECO:0008006" key="4">
    <source>
        <dbReference type="Google" id="ProtNLM"/>
    </source>
</evidence>
<dbReference type="EMBL" id="BAABJY010000002">
    <property type="protein sequence ID" value="GAA4868311.1"/>
    <property type="molecule type" value="Genomic_DNA"/>
</dbReference>
<feature type="chain" id="PRO_5046218306" description="Peptidase C13" evidence="1">
    <location>
        <begin position="22"/>
        <end position="290"/>
    </location>
</feature>
<proteinExistence type="predicted"/>